<name>A0A433RSM7_9BACL</name>
<dbReference type="AlphaFoldDB" id="A0A433RSM7"/>
<dbReference type="OrthoDB" id="2361079at2"/>
<dbReference type="Gene3D" id="1.20.120.440">
    <property type="entry name" value="YppE-like"/>
    <property type="match status" value="1"/>
</dbReference>
<dbReference type="Pfam" id="PF08807">
    <property type="entry name" value="DUF1798"/>
    <property type="match status" value="1"/>
</dbReference>
<proteinExistence type="predicted"/>
<gene>
    <name evidence="1" type="ORF">QI30_09445</name>
</gene>
<protein>
    <recommendedName>
        <fullName evidence="3">DUF1798 family protein</fullName>
    </recommendedName>
</protein>
<dbReference type="SUPFAM" id="SSF140415">
    <property type="entry name" value="YppE-like"/>
    <property type="match status" value="1"/>
</dbReference>
<accession>A0A433RSM7</accession>
<organism evidence="1 2">
    <name type="scientific">Candidatus Kurthia intestinigallinarum</name>
    <dbReference type="NCBI Taxonomy" id="1562256"/>
    <lineage>
        <taxon>Bacteria</taxon>
        <taxon>Bacillati</taxon>
        <taxon>Bacillota</taxon>
        <taxon>Bacilli</taxon>
        <taxon>Bacillales</taxon>
        <taxon>Caryophanaceae</taxon>
        <taxon>Kurthia</taxon>
    </lineage>
</organism>
<evidence type="ECO:0000313" key="2">
    <source>
        <dbReference type="Proteomes" id="UP000288623"/>
    </source>
</evidence>
<dbReference type="InterPro" id="IPR023351">
    <property type="entry name" value="YppE-like_sf"/>
</dbReference>
<reference evidence="1 2" key="1">
    <citation type="submission" date="2014-11" db="EMBL/GenBank/DDBJ databases">
        <title>Genome sequence and analysis of novel Kurthia sp.</title>
        <authorList>
            <person name="Lawson J.N."/>
            <person name="Gonzalez J.E."/>
            <person name="Rinauldi L."/>
            <person name="Xuan Z."/>
            <person name="Firman A."/>
            <person name="Shaddox L."/>
            <person name="Trudeau A."/>
            <person name="Shah S."/>
            <person name="Reiman D."/>
        </authorList>
    </citation>
    <scope>NUCLEOTIDE SEQUENCE [LARGE SCALE GENOMIC DNA]</scope>
    <source>
        <strain evidence="1 2">3B1D</strain>
    </source>
</reference>
<dbReference type="EMBL" id="JTFC01000031">
    <property type="protein sequence ID" value="RUS55167.1"/>
    <property type="molecule type" value="Genomic_DNA"/>
</dbReference>
<comment type="caution">
    <text evidence="1">The sequence shown here is derived from an EMBL/GenBank/DDBJ whole genome shotgun (WGS) entry which is preliminary data.</text>
</comment>
<evidence type="ECO:0008006" key="3">
    <source>
        <dbReference type="Google" id="ProtNLM"/>
    </source>
</evidence>
<sequence>MLQQITTQLYEECDNSWTRFMQFREQQYEPDFFDEVRPYANQIHELLNEWQQLAEQFIVEYHPKYVHMVQINNAAEQIEQFVVQSFYIKTSKKRLYQSIQAAKYTCETLLSAMREVVDES</sequence>
<keyword evidence="2" id="KW-1185">Reference proteome</keyword>
<evidence type="ECO:0000313" key="1">
    <source>
        <dbReference type="EMBL" id="RUS55167.1"/>
    </source>
</evidence>
<dbReference type="Proteomes" id="UP000288623">
    <property type="component" value="Unassembled WGS sequence"/>
</dbReference>
<dbReference type="InterPro" id="IPR014913">
    <property type="entry name" value="YppE-like"/>
</dbReference>
<dbReference type="RefSeq" id="WP_126990650.1">
    <property type="nucleotide sequence ID" value="NZ_JTFC01000031.1"/>
</dbReference>